<dbReference type="AlphaFoldDB" id="A0A9N8ZLJ5"/>
<organism evidence="3 4">
    <name type="scientific">Dentiscutata erythropus</name>
    <dbReference type="NCBI Taxonomy" id="1348616"/>
    <lineage>
        <taxon>Eukaryota</taxon>
        <taxon>Fungi</taxon>
        <taxon>Fungi incertae sedis</taxon>
        <taxon>Mucoromycota</taxon>
        <taxon>Glomeromycotina</taxon>
        <taxon>Glomeromycetes</taxon>
        <taxon>Diversisporales</taxon>
        <taxon>Gigasporaceae</taxon>
        <taxon>Dentiscutata</taxon>
    </lineage>
</organism>
<evidence type="ECO:0000259" key="2">
    <source>
        <dbReference type="PROSITE" id="PS50118"/>
    </source>
</evidence>
<dbReference type="GO" id="GO:0005634">
    <property type="term" value="C:nucleus"/>
    <property type="evidence" value="ECO:0007669"/>
    <property type="project" value="UniProtKB-UniRule"/>
</dbReference>
<keyword evidence="1" id="KW-0539">Nucleus</keyword>
<keyword evidence="1" id="KW-0238">DNA-binding</keyword>
<feature type="domain" description="HMG box" evidence="2">
    <location>
        <begin position="64"/>
        <end position="133"/>
    </location>
</feature>
<dbReference type="CDD" id="cd01389">
    <property type="entry name" value="HMG-box_ROX1-like"/>
    <property type="match status" value="1"/>
</dbReference>
<sequence>MSEHVSFGHQWYNKLCSKDKQYPCPEEYQIIIQFDRDMLFYSPKYTGEFLFRKLYDDSKKPSRPSRPPNAFFIFRTVLGLVAKDMRISVGDGITFSRLAGFMWGGTNDEERNIYHSLSDEIKKLHDSKYPNYKYKPERGISVRYNFSNKTAKDYEQVQIQTHDSWINLNFLQQLNSNIPSIAVNCPQVVEYDPNMSQSVRPPEYPIIIRDPSSPSLHMLEGVHNIMTFTDLINLFTPIWV</sequence>
<evidence type="ECO:0000256" key="1">
    <source>
        <dbReference type="PROSITE-ProRule" id="PRU00267"/>
    </source>
</evidence>
<dbReference type="PROSITE" id="PS50118">
    <property type="entry name" value="HMG_BOX_2"/>
    <property type="match status" value="1"/>
</dbReference>
<comment type="caution">
    <text evidence="3">The sequence shown here is derived from an EMBL/GenBank/DDBJ whole genome shotgun (WGS) entry which is preliminary data.</text>
</comment>
<evidence type="ECO:0000313" key="3">
    <source>
        <dbReference type="EMBL" id="CAG8499588.1"/>
    </source>
</evidence>
<dbReference type="EMBL" id="CAJVPY010000936">
    <property type="protein sequence ID" value="CAG8499588.1"/>
    <property type="molecule type" value="Genomic_DNA"/>
</dbReference>
<feature type="DNA-binding region" description="HMG box" evidence="1">
    <location>
        <begin position="64"/>
        <end position="133"/>
    </location>
</feature>
<dbReference type="InterPro" id="IPR009071">
    <property type="entry name" value="HMG_box_dom"/>
</dbReference>
<proteinExistence type="predicted"/>
<protein>
    <submittedName>
        <fullName evidence="3">6044_t:CDS:1</fullName>
    </submittedName>
</protein>
<dbReference type="Gene3D" id="1.10.30.10">
    <property type="entry name" value="High mobility group box domain"/>
    <property type="match status" value="1"/>
</dbReference>
<dbReference type="InterPro" id="IPR036910">
    <property type="entry name" value="HMG_box_dom_sf"/>
</dbReference>
<keyword evidence="4" id="KW-1185">Reference proteome</keyword>
<name>A0A9N8ZLJ5_9GLOM</name>
<dbReference type="OrthoDB" id="6247875at2759"/>
<gene>
    <name evidence="3" type="ORF">DERYTH_LOCUS2830</name>
</gene>
<evidence type="ECO:0000313" key="4">
    <source>
        <dbReference type="Proteomes" id="UP000789405"/>
    </source>
</evidence>
<dbReference type="SUPFAM" id="SSF47095">
    <property type="entry name" value="HMG-box"/>
    <property type="match status" value="1"/>
</dbReference>
<accession>A0A9N8ZLJ5</accession>
<dbReference type="GO" id="GO:0003677">
    <property type="term" value="F:DNA binding"/>
    <property type="evidence" value="ECO:0007669"/>
    <property type="project" value="UniProtKB-UniRule"/>
</dbReference>
<reference evidence="3" key="1">
    <citation type="submission" date="2021-06" db="EMBL/GenBank/DDBJ databases">
        <authorList>
            <person name="Kallberg Y."/>
            <person name="Tangrot J."/>
            <person name="Rosling A."/>
        </authorList>
    </citation>
    <scope>NUCLEOTIDE SEQUENCE</scope>
    <source>
        <strain evidence="3">MA453B</strain>
    </source>
</reference>
<dbReference type="Proteomes" id="UP000789405">
    <property type="component" value="Unassembled WGS sequence"/>
</dbReference>